<gene>
    <name evidence="2" type="ORF">DILT_LOCUS11270</name>
</gene>
<evidence type="ECO:0000313" key="3">
    <source>
        <dbReference type="Proteomes" id="UP000281553"/>
    </source>
</evidence>
<evidence type="ECO:0000256" key="1">
    <source>
        <dbReference type="SAM" id="Phobius"/>
    </source>
</evidence>
<feature type="transmembrane region" description="Helical" evidence="1">
    <location>
        <begin position="21"/>
        <end position="46"/>
    </location>
</feature>
<name>A0A3P7P4L9_DIBLA</name>
<keyword evidence="1" id="KW-0812">Transmembrane</keyword>
<dbReference type="AlphaFoldDB" id="A0A3P7P4L9"/>
<evidence type="ECO:0000313" key="2">
    <source>
        <dbReference type="EMBL" id="VDN15439.1"/>
    </source>
</evidence>
<keyword evidence="1" id="KW-0472">Membrane</keyword>
<dbReference type="EMBL" id="UYRU01062528">
    <property type="protein sequence ID" value="VDN15439.1"/>
    <property type="molecule type" value="Genomic_DNA"/>
</dbReference>
<accession>A0A3P7P4L9</accession>
<protein>
    <recommendedName>
        <fullName evidence="4">SLC41A/MgtE integral membrane domain-containing protein</fullName>
    </recommendedName>
</protein>
<keyword evidence="3" id="KW-1185">Reference proteome</keyword>
<organism evidence="2 3">
    <name type="scientific">Dibothriocephalus latus</name>
    <name type="common">Fish tapeworm</name>
    <name type="synonym">Diphyllobothrium latum</name>
    <dbReference type="NCBI Taxonomy" id="60516"/>
    <lineage>
        <taxon>Eukaryota</taxon>
        <taxon>Metazoa</taxon>
        <taxon>Spiralia</taxon>
        <taxon>Lophotrochozoa</taxon>
        <taxon>Platyhelminthes</taxon>
        <taxon>Cestoda</taxon>
        <taxon>Eucestoda</taxon>
        <taxon>Diphyllobothriidea</taxon>
        <taxon>Diphyllobothriidae</taxon>
        <taxon>Dibothriocephalus</taxon>
    </lineage>
</organism>
<reference evidence="2 3" key="1">
    <citation type="submission" date="2018-11" db="EMBL/GenBank/DDBJ databases">
        <authorList>
            <consortium name="Pathogen Informatics"/>
        </authorList>
    </citation>
    <scope>NUCLEOTIDE SEQUENCE [LARGE SCALE GENOMIC DNA]</scope>
</reference>
<sequence>MYLAKSSTTADAAGRLASLDLMAISITTGLGDLLGTLLLTLALLVADA</sequence>
<evidence type="ECO:0008006" key="4">
    <source>
        <dbReference type="Google" id="ProtNLM"/>
    </source>
</evidence>
<keyword evidence="1" id="KW-1133">Transmembrane helix</keyword>
<dbReference type="Proteomes" id="UP000281553">
    <property type="component" value="Unassembled WGS sequence"/>
</dbReference>
<proteinExistence type="predicted"/>